<evidence type="ECO:0000259" key="6">
    <source>
        <dbReference type="Pfam" id="PF13947"/>
    </source>
</evidence>
<keyword evidence="4" id="KW-0472">Membrane</keyword>
<evidence type="ECO:0000313" key="8">
    <source>
        <dbReference type="Proteomes" id="UP000734854"/>
    </source>
</evidence>
<dbReference type="GO" id="GO:0005524">
    <property type="term" value="F:ATP binding"/>
    <property type="evidence" value="ECO:0007669"/>
    <property type="project" value="UniProtKB-UniRule"/>
</dbReference>
<feature type="binding site" evidence="3">
    <location>
        <position position="441"/>
    </location>
    <ligand>
        <name>ATP</name>
        <dbReference type="ChEBI" id="CHEBI:30616"/>
    </ligand>
</feature>
<reference evidence="7 8" key="1">
    <citation type="submission" date="2020-08" db="EMBL/GenBank/DDBJ databases">
        <title>Plant Genome Project.</title>
        <authorList>
            <person name="Zhang R.-G."/>
        </authorList>
    </citation>
    <scope>NUCLEOTIDE SEQUENCE [LARGE SCALE GENOMIC DNA]</scope>
    <source>
        <tissue evidence="7">Rhizome</tissue>
    </source>
</reference>
<dbReference type="InterPro" id="IPR025287">
    <property type="entry name" value="WAK_GUB"/>
</dbReference>
<accession>A0A8J5EDS9</accession>
<dbReference type="AlphaFoldDB" id="A0A8J5EDS9"/>
<gene>
    <name evidence="7" type="ORF">ZIOFF_067152</name>
</gene>
<dbReference type="GO" id="GO:0016020">
    <property type="term" value="C:membrane"/>
    <property type="evidence" value="ECO:0007669"/>
    <property type="project" value="UniProtKB-SubCell"/>
</dbReference>
<keyword evidence="3" id="KW-0067">ATP-binding</keyword>
<feature type="domain" description="Wall-associated receptor kinase galacturonan-binding" evidence="6">
    <location>
        <begin position="57"/>
        <end position="117"/>
    </location>
</feature>
<protein>
    <recommendedName>
        <fullName evidence="6">Wall-associated receptor kinase galacturonan-binding domain-containing protein</fullName>
    </recommendedName>
</protein>
<evidence type="ECO:0000313" key="7">
    <source>
        <dbReference type="EMBL" id="KAG6473239.1"/>
    </source>
</evidence>
<keyword evidence="2 5" id="KW-0732">Signal</keyword>
<dbReference type="PANTHER" id="PTHR33491">
    <property type="entry name" value="OSJNBA0016N04.9 PROTEIN"/>
    <property type="match status" value="1"/>
</dbReference>
<comment type="subcellular location">
    <subcellularLocation>
        <location evidence="1">Membrane</location>
        <topology evidence="1">Single-pass membrane protein</topology>
    </subcellularLocation>
</comment>
<feature type="transmembrane region" description="Helical" evidence="4">
    <location>
        <begin position="347"/>
        <end position="373"/>
    </location>
</feature>
<proteinExistence type="predicted"/>
<keyword evidence="4" id="KW-0812">Transmembrane</keyword>
<dbReference type="GO" id="GO:0030247">
    <property type="term" value="F:polysaccharide binding"/>
    <property type="evidence" value="ECO:0007669"/>
    <property type="project" value="InterPro"/>
</dbReference>
<dbReference type="SUPFAM" id="SSF56112">
    <property type="entry name" value="Protein kinase-like (PK-like)"/>
    <property type="match status" value="1"/>
</dbReference>
<dbReference type="InterPro" id="IPR017441">
    <property type="entry name" value="Protein_kinase_ATP_BS"/>
</dbReference>
<organism evidence="7 8">
    <name type="scientific">Zingiber officinale</name>
    <name type="common">Ginger</name>
    <name type="synonym">Amomum zingiber</name>
    <dbReference type="NCBI Taxonomy" id="94328"/>
    <lineage>
        <taxon>Eukaryota</taxon>
        <taxon>Viridiplantae</taxon>
        <taxon>Streptophyta</taxon>
        <taxon>Embryophyta</taxon>
        <taxon>Tracheophyta</taxon>
        <taxon>Spermatophyta</taxon>
        <taxon>Magnoliopsida</taxon>
        <taxon>Liliopsida</taxon>
        <taxon>Zingiberales</taxon>
        <taxon>Zingiberaceae</taxon>
        <taxon>Zingiber</taxon>
    </lineage>
</organism>
<evidence type="ECO:0000256" key="4">
    <source>
        <dbReference type="SAM" id="Phobius"/>
    </source>
</evidence>
<keyword evidence="3" id="KW-0547">Nucleotide-binding</keyword>
<keyword evidence="4" id="KW-1133">Transmembrane helix</keyword>
<evidence type="ECO:0000256" key="1">
    <source>
        <dbReference type="ARBA" id="ARBA00004167"/>
    </source>
</evidence>
<dbReference type="Pfam" id="PF13947">
    <property type="entry name" value="GUB_WAK_bind"/>
    <property type="match status" value="1"/>
</dbReference>
<dbReference type="Proteomes" id="UP000734854">
    <property type="component" value="Unassembled WGS sequence"/>
</dbReference>
<comment type="caution">
    <text evidence="7">The sequence shown here is derived from an EMBL/GenBank/DDBJ whole genome shotgun (WGS) entry which is preliminary data.</text>
</comment>
<dbReference type="Gene3D" id="3.30.200.20">
    <property type="entry name" value="Phosphorylase Kinase, domain 1"/>
    <property type="match status" value="1"/>
</dbReference>
<sequence>MEELLIQLVNRQKKMASWPAHLFLLFLCLVLLAARATPQSTLPPSVDSADRWVRPRCQSKCGNVSIPYPFGIDDGCFRTGFEINCTNGTAYLGLNLNLSSNMEVVDIQLLQGTLGVNNDIARDCYNSTDRSQSSHNETLINILGLKNYKFSSDQNRFVAVGCDALGYVWSQSEDFWTGCMSFWTNASLVPNDTCSGIGCCTALIPIDLRNFSLLVESYYNHSFCMDTPCSYAFLADLSKLNFNLSNLTEYTSREKAPATLDWVITKQTCEEAKGNDGFACVSPNSYCLNSTNGPGYLCNCSKGFLGNPYLNDSNGCSDLFAKSDQTSTSAQLFLRHVSNGAIIERGAILALAHGAGFSLFFLIAIVSWLYWIYKKRELGELKQHFFEKNGGSLRQDIRLFSSEELEAASDNYNQSRILGEGGTGTVYRGVLPNQNAIAIKKAKISNDEAEV</sequence>
<dbReference type="PROSITE" id="PS00107">
    <property type="entry name" value="PROTEIN_KINASE_ATP"/>
    <property type="match status" value="1"/>
</dbReference>
<name>A0A8J5EDS9_ZINOF</name>
<keyword evidence="8" id="KW-1185">Reference proteome</keyword>
<evidence type="ECO:0000256" key="2">
    <source>
        <dbReference type="ARBA" id="ARBA00022729"/>
    </source>
</evidence>
<evidence type="ECO:0000256" key="5">
    <source>
        <dbReference type="SAM" id="SignalP"/>
    </source>
</evidence>
<dbReference type="InterPro" id="IPR011009">
    <property type="entry name" value="Kinase-like_dom_sf"/>
</dbReference>
<feature type="chain" id="PRO_5035250899" description="Wall-associated receptor kinase galacturonan-binding domain-containing protein" evidence="5">
    <location>
        <begin position="37"/>
        <end position="451"/>
    </location>
</feature>
<evidence type="ECO:0000256" key="3">
    <source>
        <dbReference type="PROSITE-ProRule" id="PRU10141"/>
    </source>
</evidence>
<feature type="signal peptide" evidence="5">
    <location>
        <begin position="1"/>
        <end position="36"/>
    </location>
</feature>
<dbReference type="EMBL" id="JACMSC010000019">
    <property type="protein sequence ID" value="KAG6473239.1"/>
    <property type="molecule type" value="Genomic_DNA"/>
</dbReference>